<evidence type="ECO:0000313" key="3">
    <source>
        <dbReference type="Proteomes" id="UP000524246"/>
    </source>
</evidence>
<dbReference type="PANTHER" id="PTHR12350">
    <property type="entry name" value="HISTONE-LYSINE N-METHYLTRANSFERASE-RELATED"/>
    <property type="match status" value="1"/>
</dbReference>
<gene>
    <name evidence="2" type="ORF">GYA55_00695</name>
</gene>
<dbReference type="InterPro" id="IPR046341">
    <property type="entry name" value="SET_dom_sf"/>
</dbReference>
<dbReference type="SUPFAM" id="SSF82199">
    <property type="entry name" value="SET domain"/>
    <property type="match status" value="1"/>
</dbReference>
<dbReference type="PROSITE" id="PS50280">
    <property type="entry name" value="SET"/>
    <property type="match status" value="1"/>
</dbReference>
<dbReference type="Proteomes" id="UP000524246">
    <property type="component" value="Unassembled WGS sequence"/>
</dbReference>
<dbReference type="InterPro" id="IPR001214">
    <property type="entry name" value="SET_dom"/>
</dbReference>
<dbReference type="Gene3D" id="2.170.270.10">
    <property type="entry name" value="SET domain"/>
    <property type="match status" value="1"/>
</dbReference>
<sequence>MIPKGEVIIEFTGPEHTKTEYIELLNPKNCHFLQINQACFMGPSGKADDLINHSCNPNGDVVYEDAKVFLIAIRDIQENKEVTFDYSTTMYESHWETNCICGEKTCRKKIRDFKHLPSDLKQKYLDLGLIAPFIL</sequence>
<dbReference type="AlphaFoldDB" id="A0A7X9IJ18"/>
<dbReference type="EMBL" id="JAAZON010000024">
    <property type="protein sequence ID" value="NMC61662.1"/>
    <property type="molecule type" value="Genomic_DNA"/>
</dbReference>
<dbReference type="InterPro" id="IPR053201">
    <property type="entry name" value="Flavunoidine_N-MTase"/>
</dbReference>
<proteinExistence type="predicted"/>
<dbReference type="Pfam" id="PF00856">
    <property type="entry name" value="SET"/>
    <property type="match status" value="1"/>
</dbReference>
<protein>
    <submittedName>
        <fullName evidence="2">SET domain-containing protein</fullName>
    </submittedName>
</protein>
<evidence type="ECO:0000313" key="2">
    <source>
        <dbReference type="EMBL" id="NMC61662.1"/>
    </source>
</evidence>
<dbReference type="PANTHER" id="PTHR12350:SF19">
    <property type="entry name" value="SET DOMAIN-CONTAINING PROTEIN"/>
    <property type="match status" value="1"/>
</dbReference>
<feature type="domain" description="SET" evidence="1">
    <location>
        <begin position="1"/>
        <end position="87"/>
    </location>
</feature>
<reference evidence="2 3" key="1">
    <citation type="journal article" date="2020" name="Biotechnol. Biofuels">
        <title>New insights from the biogas microbiome by comprehensive genome-resolved metagenomics of nearly 1600 species originating from multiple anaerobic digesters.</title>
        <authorList>
            <person name="Campanaro S."/>
            <person name="Treu L."/>
            <person name="Rodriguez-R L.M."/>
            <person name="Kovalovszki A."/>
            <person name="Ziels R.M."/>
            <person name="Maus I."/>
            <person name="Zhu X."/>
            <person name="Kougias P.G."/>
            <person name="Basile A."/>
            <person name="Luo G."/>
            <person name="Schluter A."/>
            <person name="Konstantinidis K.T."/>
            <person name="Angelidaki I."/>
        </authorList>
    </citation>
    <scope>NUCLEOTIDE SEQUENCE [LARGE SCALE GENOMIC DNA]</scope>
    <source>
        <strain evidence="2">AS27yjCOA_65</strain>
    </source>
</reference>
<accession>A0A7X9IJ18</accession>
<comment type="caution">
    <text evidence="2">The sequence shown here is derived from an EMBL/GenBank/DDBJ whole genome shotgun (WGS) entry which is preliminary data.</text>
</comment>
<name>A0A7X9IJ18_9DELT</name>
<organism evidence="2 3">
    <name type="scientific">SAR324 cluster bacterium</name>
    <dbReference type="NCBI Taxonomy" id="2024889"/>
    <lineage>
        <taxon>Bacteria</taxon>
        <taxon>Deltaproteobacteria</taxon>
        <taxon>SAR324 cluster</taxon>
    </lineage>
</organism>
<evidence type="ECO:0000259" key="1">
    <source>
        <dbReference type="PROSITE" id="PS50280"/>
    </source>
</evidence>